<dbReference type="PROSITE" id="PS00028">
    <property type="entry name" value="ZINC_FINGER_C2H2_1"/>
    <property type="match status" value="2"/>
</dbReference>
<dbReference type="InterPro" id="IPR013087">
    <property type="entry name" value="Znf_C2H2_type"/>
</dbReference>
<dbReference type="GO" id="GO:0000433">
    <property type="term" value="P:carbon catabolite repression of transcription from RNA polymerase II promoter by glucose"/>
    <property type="evidence" value="ECO:0007669"/>
    <property type="project" value="TreeGrafter"/>
</dbReference>
<keyword evidence="8" id="KW-0539">Nucleus</keyword>
<gene>
    <name evidence="12" type="primary">TPHA0D03400</name>
    <name evidence="12" type="ordered locus">TPHA_0D03400</name>
</gene>
<dbReference type="GO" id="GO:0005737">
    <property type="term" value="C:cytoplasm"/>
    <property type="evidence" value="ECO:0007669"/>
    <property type="project" value="TreeGrafter"/>
</dbReference>
<keyword evidence="2" id="KW-0479">Metal-binding</keyword>
<dbReference type="eggNOG" id="KOG1721">
    <property type="taxonomic scope" value="Eukaryota"/>
</dbReference>
<feature type="region of interest" description="Disordered" evidence="10">
    <location>
        <begin position="287"/>
        <end position="306"/>
    </location>
</feature>
<evidence type="ECO:0000256" key="9">
    <source>
        <dbReference type="PROSITE-ProRule" id="PRU00042"/>
    </source>
</evidence>
<dbReference type="InterPro" id="IPR036236">
    <property type="entry name" value="Znf_C2H2_sf"/>
</dbReference>
<name>G8BT04_TETPH</name>
<dbReference type="HOGENOM" id="CLU_821778_0_0_1"/>
<evidence type="ECO:0000256" key="1">
    <source>
        <dbReference type="ARBA" id="ARBA00004123"/>
    </source>
</evidence>
<proteinExistence type="predicted"/>
<evidence type="ECO:0000256" key="3">
    <source>
        <dbReference type="ARBA" id="ARBA00022737"/>
    </source>
</evidence>
<evidence type="ECO:0000256" key="6">
    <source>
        <dbReference type="ARBA" id="ARBA00023015"/>
    </source>
</evidence>
<feature type="compositionally biased region" description="Basic and acidic residues" evidence="10">
    <location>
        <begin position="146"/>
        <end position="159"/>
    </location>
</feature>
<accession>G8BT04</accession>
<dbReference type="Proteomes" id="UP000005666">
    <property type="component" value="Chromosome 4"/>
</dbReference>
<evidence type="ECO:0000256" key="7">
    <source>
        <dbReference type="ARBA" id="ARBA00023163"/>
    </source>
</evidence>
<dbReference type="AlphaFoldDB" id="G8BT04"/>
<feature type="compositionally biased region" description="Low complexity" evidence="10">
    <location>
        <begin position="121"/>
        <end position="145"/>
    </location>
</feature>
<feature type="compositionally biased region" description="Polar residues" evidence="10">
    <location>
        <begin position="181"/>
        <end position="201"/>
    </location>
</feature>
<keyword evidence="4 9" id="KW-0863">Zinc-finger</keyword>
<evidence type="ECO:0000256" key="8">
    <source>
        <dbReference type="ARBA" id="ARBA00023242"/>
    </source>
</evidence>
<evidence type="ECO:0000256" key="2">
    <source>
        <dbReference type="ARBA" id="ARBA00022723"/>
    </source>
</evidence>
<dbReference type="SMART" id="SM00355">
    <property type="entry name" value="ZnF_C2H2"/>
    <property type="match status" value="2"/>
</dbReference>
<organism evidence="12 13">
    <name type="scientific">Tetrapisispora phaffii (strain ATCC 24235 / CBS 4417 / NBRC 1672 / NRRL Y-8282 / UCD 70-5)</name>
    <name type="common">Yeast</name>
    <name type="synonym">Fabospora phaffii</name>
    <dbReference type="NCBI Taxonomy" id="1071381"/>
    <lineage>
        <taxon>Eukaryota</taxon>
        <taxon>Fungi</taxon>
        <taxon>Dikarya</taxon>
        <taxon>Ascomycota</taxon>
        <taxon>Saccharomycotina</taxon>
        <taxon>Saccharomycetes</taxon>
        <taxon>Saccharomycetales</taxon>
        <taxon>Saccharomycetaceae</taxon>
        <taxon>Tetrapisispora</taxon>
    </lineage>
</organism>
<dbReference type="RefSeq" id="XP_003685409.1">
    <property type="nucleotide sequence ID" value="XM_003685361.1"/>
</dbReference>
<evidence type="ECO:0000256" key="5">
    <source>
        <dbReference type="ARBA" id="ARBA00022833"/>
    </source>
</evidence>
<dbReference type="Gene3D" id="3.30.160.60">
    <property type="entry name" value="Classic Zinc Finger"/>
    <property type="match status" value="2"/>
</dbReference>
<dbReference type="PROSITE" id="PS50157">
    <property type="entry name" value="ZINC_FINGER_C2H2_2"/>
    <property type="match status" value="2"/>
</dbReference>
<reference evidence="12 13" key="1">
    <citation type="journal article" date="2011" name="Proc. Natl. Acad. Sci. U.S.A.">
        <title>Evolutionary erosion of yeast sex chromosomes by mating-type switching accidents.</title>
        <authorList>
            <person name="Gordon J.L."/>
            <person name="Armisen D."/>
            <person name="Proux-Wera E."/>
            <person name="Oheigeartaigh S.S."/>
            <person name="Byrne K.P."/>
            <person name="Wolfe K.H."/>
        </authorList>
    </citation>
    <scope>NUCLEOTIDE SEQUENCE [LARGE SCALE GENOMIC DNA]</scope>
    <source>
        <strain evidence="13">ATCC 24235 / CBS 4417 / NBRC 1672 / NRRL Y-8282 / UCD 70-5</strain>
    </source>
</reference>
<evidence type="ECO:0000256" key="10">
    <source>
        <dbReference type="SAM" id="MobiDB-lite"/>
    </source>
</evidence>
<dbReference type="GO" id="GO:0005634">
    <property type="term" value="C:nucleus"/>
    <property type="evidence" value="ECO:0007669"/>
    <property type="project" value="UniProtKB-SubCell"/>
</dbReference>
<dbReference type="GO" id="GO:0000978">
    <property type="term" value="F:RNA polymerase II cis-regulatory region sequence-specific DNA binding"/>
    <property type="evidence" value="ECO:0007669"/>
    <property type="project" value="TreeGrafter"/>
</dbReference>
<evidence type="ECO:0000259" key="11">
    <source>
        <dbReference type="PROSITE" id="PS50157"/>
    </source>
</evidence>
<feature type="domain" description="C2H2-type" evidence="11">
    <location>
        <begin position="41"/>
        <end position="70"/>
    </location>
</feature>
<dbReference type="FunFam" id="3.30.160.60:FF:000007">
    <property type="entry name" value="Basic krueppel-like factor 3"/>
    <property type="match status" value="1"/>
</dbReference>
<keyword evidence="5" id="KW-0862">Zinc</keyword>
<dbReference type="PANTHER" id="PTHR47428">
    <property type="entry name" value="REGULATORY PROTEIN MIG1-RELATED"/>
    <property type="match status" value="1"/>
</dbReference>
<dbReference type="KEGG" id="tpf:TPHA_0D03400"/>
<feature type="region of interest" description="Disordered" evidence="10">
    <location>
        <begin position="121"/>
        <end position="213"/>
    </location>
</feature>
<dbReference type="Pfam" id="PF00096">
    <property type="entry name" value="zf-C2H2"/>
    <property type="match status" value="2"/>
</dbReference>
<dbReference type="PANTHER" id="PTHR47428:SF1">
    <property type="entry name" value="REGULATORY PROTEIN MIG1-RELATED"/>
    <property type="match status" value="1"/>
</dbReference>
<keyword evidence="6" id="KW-0805">Transcription regulation</keyword>
<keyword evidence="3" id="KW-0677">Repeat</keyword>
<dbReference type="InterPro" id="IPR051007">
    <property type="entry name" value="creA/MIG_C2H2-ZnF"/>
</dbReference>
<dbReference type="OrthoDB" id="654211at2759"/>
<feature type="compositionally biased region" description="Low complexity" evidence="10">
    <location>
        <begin position="202"/>
        <end position="213"/>
    </location>
</feature>
<dbReference type="GO" id="GO:0008270">
    <property type="term" value="F:zinc ion binding"/>
    <property type="evidence" value="ECO:0007669"/>
    <property type="project" value="UniProtKB-KW"/>
</dbReference>
<sequence>MGFESVTEVDRPFICDICSKGFRRLEHKKRHIRTHTGEKPHHCTFKGCVKKFSRSDELKRHLKIHVNKKKNRASKNRIMKRNILTPDGSFISLNDYHNNFITNIDKNTLLKIKESHAYNSASSSTSSASSTAGSPSPSLSSWNSSKHNEDDDKLKIPKKDFKKIKSMTDLQKSNNNNNNNLSLPISPNASRTSLDNGSTPHSSYTNLPSSSSSLASISYNEKNGNFSFDNSLAIKNKSELNGFMRPNYSGFICSVTNHSNQNHSSRLSLIGLSKIPHNKKVEFHLADQENDSEDNEPIRNNNGLESTAHTIGSNKVSLPSINTIFAQIEVFNELKQNV</sequence>
<dbReference type="GeneID" id="11534282"/>
<comment type="subcellular location">
    <subcellularLocation>
        <location evidence="1">Nucleus</location>
    </subcellularLocation>
</comment>
<keyword evidence="7" id="KW-0804">Transcription</keyword>
<evidence type="ECO:0000313" key="12">
    <source>
        <dbReference type="EMBL" id="CCE62975.1"/>
    </source>
</evidence>
<evidence type="ECO:0000256" key="4">
    <source>
        <dbReference type="ARBA" id="ARBA00022771"/>
    </source>
</evidence>
<dbReference type="STRING" id="1071381.G8BT04"/>
<dbReference type="EMBL" id="HE612859">
    <property type="protein sequence ID" value="CCE62975.1"/>
    <property type="molecule type" value="Genomic_DNA"/>
</dbReference>
<keyword evidence="13" id="KW-1185">Reference proteome</keyword>
<feature type="domain" description="C2H2-type" evidence="11">
    <location>
        <begin position="13"/>
        <end position="40"/>
    </location>
</feature>
<evidence type="ECO:0000313" key="13">
    <source>
        <dbReference type="Proteomes" id="UP000005666"/>
    </source>
</evidence>
<dbReference type="SUPFAM" id="SSF57667">
    <property type="entry name" value="beta-beta-alpha zinc fingers"/>
    <property type="match status" value="1"/>
</dbReference>
<protein>
    <recommendedName>
        <fullName evidence="11">C2H2-type domain-containing protein</fullName>
    </recommendedName>
</protein>